<evidence type="ECO:0000313" key="3">
    <source>
        <dbReference type="Proteomes" id="UP001066276"/>
    </source>
</evidence>
<reference evidence="2" key="1">
    <citation type="journal article" date="2022" name="bioRxiv">
        <title>Sequencing and chromosome-scale assembly of the giantPleurodeles waltlgenome.</title>
        <authorList>
            <person name="Brown T."/>
            <person name="Elewa A."/>
            <person name="Iarovenko S."/>
            <person name="Subramanian E."/>
            <person name="Araus A.J."/>
            <person name="Petzold A."/>
            <person name="Susuki M."/>
            <person name="Suzuki K.-i.T."/>
            <person name="Hayashi T."/>
            <person name="Toyoda A."/>
            <person name="Oliveira C."/>
            <person name="Osipova E."/>
            <person name="Leigh N.D."/>
            <person name="Simon A."/>
            <person name="Yun M.H."/>
        </authorList>
    </citation>
    <scope>NUCLEOTIDE SEQUENCE</scope>
    <source>
        <strain evidence="2">20211129_DDA</strain>
        <tissue evidence="2">Liver</tissue>
    </source>
</reference>
<feature type="compositionally biased region" description="Basic and acidic residues" evidence="1">
    <location>
        <begin position="81"/>
        <end position="92"/>
    </location>
</feature>
<feature type="compositionally biased region" description="Basic and acidic residues" evidence="1">
    <location>
        <begin position="53"/>
        <end position="64"/>
    </location>
</feature>
<accession>A0AAV7TLN1</accession>
<evidence type="ECO:0000313" key="2">
    <source>
        <dbReference type="EMBL" id="KAJ1177517.1"/>
    </source>
</evidence>
<proteinExistence type="predicted"/>
<sequence length="175" mass="19286">MQCSRLSSNPAQDSSDWRWPRGVSREGDCLPHCFDDASTSLENPDIRVPSGTKSEDGLHAAVEEKDAEEPGSEENGGNTEDQEKKADDDRRNGNSVVPREAADPGRKGRNGGTSTDRHAPGGTWLTKVSVKTLQIDESVQLCELVGYLLVEKLEDPKSWEEISEKRIWDLSPPNL</sequence>
<feature type="region of interest" description="Disordered" evidence="1">
    <location>
        <begin position="1"/>
        <end position="124"/>
    </location>
</feature>
<feature type="compositionally biased region" description="Polar residues" evidence="1">
    <location>
        <begin position="1"/>
        <end position="14"/>
    </location>
</feature>
<feature type="compositionally biased region" description="Basic and acidic residues" evidence="1">
    <location>
        <begin position="15"/>
        <end position="35"/>
    </location>
</feature>
<evidence type="ECO:0000256" key="1">
    <source>
        <dbReference type="SAM" id="MobiDB-lite"/>
    </source>
</evidence>
<comment type="caution">
    <text evidence="2">The sequence shown here is derived from an EMBL/GenBank/DDBJ whole genome shotgun (WGS) entry which is preliminary data.</text>
</comment>
<dbReference type="EMBL" id="JANPWB010000006">
    <property type="protein sequence ID" value="KAJ1177517.1"/>
    <property type="molecule type" value="Genomic_DNA"/>
</dbReference>
<organism evidence="2 3">
    <name type="scientific">Pleurodeles waltl</name>
    <name type="common">Iberian ribbed newt</name>
    <dbReference type="NCBI Taxonomy" id="8319"/>
    <lineage>
        <taxon>Eukaryota</taxon>
        <taxon>Metazoa</taxon>
        <taxon>Chordata</taxon>
        <taxon>Craniata</taxon>
        <taxon>Vertebrata</taxon>
        <taxon>Euteleostomi</taxon>
        <taxon>Amphibia</taxon>
        <taxon>Batrachia</taxon>
        <taxon>Caudata</taxon>
        <taxon>Salamandroidea</taxon>
        <taxon>Salamandridae</taxon>
        <taxon>Pleurodelinae</taxon>
        <taxon>Pleurodeles</taxon>
    </lineage>
</organism>
<keyword evidence="3" id="KW-1185">Reference proteome</keyword>
<name>A0AAV7TLN1_PLEWA</name>
<dbReference type="Proteomes" id="UP001066276">
    <property type="component" value="Chromosome 3_2"/>
</dbReference>
<gene>
    <name evidence="2" type="ORF">NDU88_002772</name>
</gene>
<dbReference type="AlphaFoldDB" id="A0AAV7TLN1"/>
<protein>
    <submittedName>
        <fullName evidence="2">Uncharacterized protein</fullName>
    </submittedName>
</protein>